<evidence type="ECO:0000256" key="2">
    <source>
        <dbReference type="ARBA" id="ARBA00022692"/>
    </source>
</evidence>
<keyword evidence="3" id="KW-0735">Signal-anchor</keyword>
<evidence type="ECO:0000259" key="5">
    <source>
        <dbReference type="Pfam" id="PF03816"/>
    </source>
</evidence>
<evidence type="ECO:0000313" key="6">
    <source>
        <dbReference type="EMBL" id="MBR7798360.1"/>
    </source>
</evidence>
<proteinExistence type="inferred from homology"/>
<keyword evidence="7" id="KW-1185">Reference proteome</keyword>
<dbReference type="Proteomes" id="UP000675284">
    <property type="component" value="Unassembled WGS sequence"/>
</dbReference>
<keyword evidence="4" id="KW-1133">Transmembrane helix</keyword>
<dbReference type="GO" id="GO:0071555">
    <property type="term" value="P:cell wall organization"/>
    <property type="evidence" value="ECO:0007669"/>
    <property type="project" value="UniProtKB-KW"/>
</dbReference>
<dbReference type="NCBIfam" id="TIGR00350">
    <property type="entry name" value="lytR_cpsA_psr"/>
    <property type="match status" value="1"/>
</dbReference>
<sequence length="337" mass="38085">MDRILVRKRKKRKRRRKFLLVIIILFLALLSFGGYKAFKTYQAASNSYDDLGRDKSDLRDKAVSINKDPVSILLMGVEDYATNGDKGRTDTLMVATFNPNDEKLKLLSIPRDTKVDIIGKGTRDKITHAHAFGGKKMTIDTVENFLGVPIDYYAKVNFDAFKNVVDILGGITVNVPFDFEQNSDDKVAEKLQFDEGEMELDGRHALAYARMRKEDPRGDIGRNERQQEVIKAIIKKAMSVGTVTKIDDLAQEMGNNVETNMSIKEGLAFYKEYSDFNVSKIDKIELKTHEERMNGISYQIAEPQSLEEVRDALKEHLEIVQSSSETSPLSETATDGN</sequence>
<evidence type="ECO:0000313" key="7">
    <source>
        <dbReference type="Proteomes" id="UP000675284"/>
    </source>
</evidence>
<gene>
    <name evidence="6" type="ORF">KCX74_20425</name>
</gene>
<accession>A0A941IES5</accession>
<dbReference type="Gene3D" id="3.40.630.190">
    <property type="entry name" value="LCP protein"/>
    <property type="match status" value="1"/>
</dbReference>
<evidence type="ECO:0000256" key="3">
    <source>
        <dbReference type="ARBA" id="ARBA00022968"/>
    </source>
</evidence>
<feature type="domain" description="Cell envelope-related transcriptional attenuator" evidence="5">
    <location>
        <begin position="88"/>
        <end position="238"/>
    </location>
</feature>
<keyword evidence="2" id="KW-0812">Transmembrane</keyword>
<dbReference type="RefSeq" id="WP_034678495.1">
    <property type="nucleotide sequence ID" value="NZ_BAAACY010000076.1"/>
</dbReference>
<comment type="similarity">
    <text evidence="1">Belongs to the LytR/CpsA/Psr (LCP) family.</text>
</comment>
<dbReference type="Pfam" id="PF03816">
    <property type="entry name" value="LytR_cpsA_psr"/>
    <property type="match status" value="1"/>
</dbReference>
<dbReference type="EMBL" id="JAGSOT010000136">
    <property type="protein sequence ID" value="MBR7798360.1"/>
    <property type="molecule type" value="Genomic_DNA"/>
</dbReference>
<organism evidence="6 7">
    <name type="scientific">Virgibacillus salarius</name>
    <dbReference type="NCBI Taxonomy" id="447199"/>
    <lineage>
        <taxon>Bacteria</taxon>
        <taxon>Bacillati</taxon>
        <taxon>Bacillota</taxon>
        <taxon>Bacilli</taxon>
        <taxon>Bacillales</taxon>
        <taxon>Bacillaceae</taxon>
        <taxon>Virgibacillus</taxon>
    </lineage>
</organism>
<reference evidence="6" key="1">
    <citation type="submission" date="2021-04" db="EMBL/GenBank/DDBJ databases">
        <title>Isolation and polyphasic classification of algal microorganism.</title>
        <authorList>
            <person name="Wang S."/>
        </authorList>
    </citation>
    <scope>NUCLEOTIDE SEQUENCE</scope>
    <source>
        <strain evidence="6">720a</strain>
    </source>
</reference>
<protein>
    <submittedName>
        <fullName evidence="6">LCP family protein</fullName>
    </submittedName>
</protein>
<dbReference type="InterPro" id="IPR004474">
    <property type="entry name" value="LytR_CpsA_psr"/>
</dbReference>
<dbReference type="InterPro" id="IPR050922">
    <property type="entry name" value="LytR/CpsA/Psr_CW_biosynth"/>
</dbReference>
<evidence type="ECO:0000256" key="4">
    <source>
        <dbReference type="ARBA" id="ARBA00022989"/>
    </source>
</evidence>
<evidence type="ECO:0000256" key="1">
    <source>
        <dbReference type="ARBA" id="ARBA00006068"/>
    </source>
</evidence>
<dbReference type="AlphaFoldDB" id="A0A941IES5"/>
<name>A0A941IES5_9BACI</name>
<keyword evidence="4" id="KW-0472">Membrane</keyword>
<comment type="caution">
    <text evidence="6">The sequence shown here is derived from an EMBL/GenBank/DDBJ whole genome shotgun (WGS) entry which is preliminary data.</text>
</comment>
<dbReference type="PANTHER" id="PTHR33392">
    <property type="entry name" value="POLYISOPRENYL-TEICHOIC ACID--PEPTIDOGLYCAN TEICHOIC ACID TRANSFERASE TAGU"/>
    <property type="match status" value="1"/>
</dbReference>
<dbReference type="PANTHER" id="PTHR33392:SF10">
    <property type="entry name" value="POLYISOPRENYL-TEICHOIC ACID--PEPTIDOGLYCAN TEICHOIC ACID TRANSFERASE TAGV"/>
    <property type="match status" value="1"/>
</dbReference>